<evidence type="ECO:0000256" key="3">
    <source>
        <dbReference type="ARBA" id="ARBA00022777"/>
    </source>
</evidence>
<sequence>MAALDESIPARIGPYRVLARLAAGGMAEIYLAKRGGVAGFERAVVIKRMLPHLAHEPELRTTLLDEARLMSRLRHPNIVSVQEFSRDSRDFYLVMEYLRGESLSGIRRELLGRNERLDPALATLIISEMCAGLHAAHEVCDESGKPLHVVHRDVSPQNLFITFDGEVKLLDFGIACFEDRSAHTKTGMTKGKFAYMSPEQFAGEKLDRRADVFAAGAMLHELLTGKRLFARESEAQVLKAVLHDPIPLPSQVADDDVLIPDALDEICMKALARDREERFPSAEAMRDALRELMPQLDPRQRAHERLVELTRRVLPHRFAETEELMRCAARNSPSEELDAMTMTELSGLVSTDGAPRSGDIDVQVVLDGDRATSPQRPVRLYERSLRGWALAGSLVGLVLLGAFGFALLPRANAGTPTTAPPIAERAPAEPVRPSPPQEIAPPPPPSEPAPEPLSATVSIHIESTPSRAQVRIGRRVRGTTPLTIELPRGAEPVDVVVERLGHQPSELSIVPELDQRVVVRLRERATARPRPRFYQFD</sequence>
<dbReference type="Pfam" id="PF00069">
    <property type="entry name" value="Pkinase"/>
    <property type="match status" value="1"/>
</dbReference>
<dbReference type="PROSITE" id="PS00109">
    <property type="entry name" value="PROTEIN_KINASE_TYR"/>
    <property type="match status" value="1"/>
</dbReference>
<feature type="compositionally biased region" description="Pro residues" evidence="5">
    <location>
        <begin position="430"/>
        <end position="451"/>
    </location>
</feature>
<dbReference type="InterPro" id="IPR008266">
    <property type="entry name" value="Tyr_kinase_AS"/>
</dbReference>
<evidence type="ECO:0000256" key="6">
    <source>
        <dbReference type="SAM" id="Phobius"/>
    </source>
</evidence>
<dbReference type="CDD" id="cd14014">
    <property type="entry name" value="STKc_PknB_like"/>
    <property type="match status" value="1"/>
</dbReference>
<dbReference type="STRING" id="927083.DB32_002128"/>
<gene>
    <name evidence="8" type="ORF">DB32_002128</name>
</gene>
<feature type="domain" description="Protein kinase" evidence="7">
    <location>
        <begin position="15"/>
        <end position="296"/>
    </location>
</feature>
<keyword evidence="6" id="KW-1133">Transmembrane helix</keyword>
<keyword evidence="6" id="KW-0472">Membrane</keyword>
<proteinExistence type="predicted"/>
<organism evidence="8 9">
    <name type="scientific">Sandaracinus amylolyticus</name>
    <dbReference type="NCBI Taxonomy" id="927083"/>
    <lineage>
        <taxon>Bacteria</taxon>
        <taxon>Pseudomonadati</taxon>
        <taxon>Myxococcota</taxon>
        <taxon>Polyangia</taxon>
        <taxon>Polyangiales</taxon>
        <taxon>Sandaracinaceae</taxon>
        <taxon>Sandaracinus</taxon>
    </lineage>
</organism>
<evidence type="ECO:0000256" key="5">
    <source>
        <dbReference type="SAM" id="MobiDB-lite"/>
    </source>
</evidence>
<reference evidence="8 9" key="1">
    <citation type="submission" date="2015-03" db="EMBL/GenBank/DDBJ databases">
        <title>Genome assembly of Sandaracinus amylolyticus DSM 53668.</title>
        <authorList>
            <person name="Sharma G."/>
            <person name="Subramanian S."/>
        </authorList>
    </citation>
    <scope>NUCLEOTIDE SEQUENCE [LARGE SCALE GENOMIC DNA]</scope>
    <source>
        <strain evidence="8 9">DSM 53668</strain>
    </source>
</reference>
<dbReference type="Gene3D" id="1.10.510.10">
    <property type="entry name" value="Transferase(Phosphotransferase) domain 1"/>
    <property type="match status" value="1"/>
</dbReference>
<dbReference type="Proteomes" id="UP000034883">
    <property type="component" value="Chromosome"/>
</dbReference>
<evidence type="ECO:0000256" key="4">
    <source>
        <dbReference type="ARBA" id="ARBA00022840"/>
    </source>
</evidence>
<evidence type="ECO:0000313" key="9">
    <source>
        <dbReference type="Proteomes" id="UP000034883"/>
    </source>
</evidence>
<keyword evidence="8" id="KW-0723">Serine/threonine-protein kinase</keyword>
<dbReference type="InterPro" id="IPR011009">
    <property type="entry name" value="Kinase-like_dom_sf"/>
</dbReference>
<dbReference type="SUPFAM" id="SSF56112">
    <property type="entry name" value="Protein kinase-like (PK-like)"/>
    <property type="match status" value="1"/>
</dbReference>
<evidence type="ECO:0000256" key="1">
    <source>
        <dbReference type="ARBA" id="ARBA00022679"/>
    </source>
</evidence>
<keyword evidence="3 8" id="KW-0418">Kinase</keyword>
<dbReference type="GO" id="GO:0004674">
    <property type="term" value="F:protein serine/threonine kinase activity"/>
    <property type="evidence" value="ECO:0007669"/>
    <property type="project" value="UniProtKB-KW"/>
</dbReference>
<dbReference type="InterPro" id="IPR000719">
    <property type="entry name" value="Prot_kinase_dom"/>
</dbReference>
<accession>A0A0F6SED0</accession>
<keyword evidence="9" id="KW-1185">Reference proteome</keyword>
<evidence type="ECO:0000313" key="8">
    <source>
        <dbReference type="EMBL" id="AKF04979.1"/>
    </source>
</evidence>
<keyword evidence="2" id="KW-0547">Nucleotide-binding</keyword>
<feature type="region of interest" description="Disordered" evidence="5">
    <location>
        <begin position="416"/>
        <end position="453"/>
    </location>
</feature>
<dbReference type="InterPro" id="IPR013229">
    <property type="entry name" value="PEGA"/>
</dbReference>
<dbReference type="PROSITE" id="PS50011">
    <property type="entry name" value="PROTEIN_KINASE_DOM"/>
    <property type="match status" value="1"/>
</dbReference>
<dbReference type="EMBL" id="CP011125">
    <property type="protein sequence ID" value="AKF04979.1"/>
    <property type="molecule type" value="Genomic_DNA"/>
</dbReference>
<keyword evidence="4" id="KW-0067">ATP-binding</keyword>
<dbReference type="Gene3D" id="3.30.200.20">
    <property type="entry name" value="Phosphorylase Kinase, domain 1"/>
    <property type="match status" value="1"/>
</dbReference>
<name>A0A0F6SED0_9BACT</name>
<dbReference type="PANTHER" id="PTHR43289:SF6">
    <property type="entry name" value="SERINE_THREONINE-PROTEIN KINASE NEKL-3"/>
    <property type="match status" value="1"/>
</dbReference>
<evidence type="ECO:0000256" key="2">
    <source>
        <dbReference type="ARBA" id="ARBA00022741"/>
    </source>
</evidence>
<feature type="transmembrane region" description="Helical" evidence="6">
    <location>
        <begin position="387"/>
        <end position="408"/>
    </location>
</feature>
<feature type="compositionally biased region" description="Low complexity" evidence="5">
    <location>
        <begin position="416"/>
        <end position="429"/>
    </location>
</feature>
<dbReference type="GO" id="GO:0005524">
    <property type="term" value="F:ATP binding"/>
    <property type="evidence" value="ECO:0007669"/>
    <property type="project" value="UniProtKB-KW"/>
</dbReference>
<dbReference type="Pfam" id="PF08308">
    <property type="entry name" value="PEGA"/>
    <property type="match status" value="1"/>
</dbReference>
<keyword evidence="6" id="KW-0812">Transmembrane</keyword>
<evidence type="ECO:0000259" key="7">
    <source>
        <dbReference type="PROSITE" id="PS50011"/>
    </source>
</evidence>
<protein>
    <submittedName>
        <fullName evidence="8">Serine/threonine protein kinase</fullName>
    </submittedName>
</protein>
<dbReference type="KEGG" id="samy:DB32_002128"/>
<dbReference type="PANTHER" id="PTHR43289">
    <property type="entry name" value="MITOGEN-ACTIVATED PROTEIN KINASE KINASE KINASE 20-RELATED"/>
    <property type="match status" value="1"/>
</dbReference>
<keyword evidence="1" id="KW-0808">Transferase</keyword>
<dbReference type="AlphaFoldDB" id="A0A0F6SED0"/>